<accession>A0A151GDQ6</accession>
<feature type="region of interest" description="Disordered" evidence="2">
    <location>
        <begin position="277"/>
        <end position="317"/>
    </location>
</feature>
<comment type="caution">
    <text evidence="3">The sequence shown here is derived from an EMBL/GenBank/DDBJ whole genome shotgun (WGS) entry which is preliminary data.</text>
</comment>
<dbReference type="RefSeq" id="XP_040654556.1">
    <property type="nucleotide sequence ID" value="XM_040804452.1"/>
</dbReference>
<dbReference type="AlphaFoldDB" id="A0A151GDQ6"/>
<evidence type="ECO:0000313" key="4">
    <source>
        <dbReference type="Proteomes" id="UP000076580"/>
    </source>
</evidence>
<keyword evidence="4" id="KW-1185">Reference proteome</keyword>
<proteinExistence type="predicted"/>
<feature type="coiled-coil region" evidence="1">
    <location>
        <begin position="18"/>
        <end position="108"/>
    </location>
</feature>
<evidence type="ECO:0000256" key="2">
    <source>
        <dbReference type="SAM" id="MobiDB-lite"/>
    </source>
</evidence>
<organism evidence="3 4">
    <name type="scientific">Drechmeria coniospora</name>
    <name type="common">Nematophagous fungus</name>
    <name type="synonym">Meria coniospora</name>
    <dbReference type="NCBI Taxonomy" id="98403"/>
    <lineage>
        <taxon>Eukaryota</taxon>
        <taxon>Fungi</taxon>
        <taxon>Dikarya</taxon>
        <taxon>Ascomycota</taxon>
        <taxon>Pezizomycotina</taxon>
        <taxon>Sordariomycetes</taxon>
        <taxon>Hypocreomycetidae</taxon>
        <taxon>Hypocreales</taxon>
        <taxon>Ophiocordycipitaceae</taxon>
        <taxon>Drechmeria</taxon>
    </lineage>
</organism>
<sequence length="346" mass="39343">MELRSRQLKTTTERHSIGQTLSEQVRMLEQKHRQHREQRQLHDKEMRELESHVATVEKALQAETAKNKRLESNNIALQNQRDEQAKNLEVARSRLKEEVARAQALKTDVINDREMNEDLSQLLRQATYESRKYRTALTAGFKLLTNLNDQVTFRGLLRKTDVFLRLKIAREEGDEGAVREFEAEASMPIGNHLDEINEDALNDADGNMLAGSFLAPPVKARQHRSLWDLDSSSDGAGRKVKRKFPADDNQGANVYLTRAQNAFHDEDVVEDVDDAASCSHCDNPKRMATSRSGTSVTPSPSQGTADSPWQSNESGLSRRRMIRFVKVPVMEEGKRGWLAWTPNRRG</sequence>
<dbReference type="InParanoid" id="A0A151GDQ6"/>
<protein>
    <submittedName>
        <fullName evidence="3">Uncharacterized protein</fullName>
    </submittedName>
</protein>
<dbReference type="GeneID" id="63719809"/>
<dbReference type="STRING" id="98403.A0A151GDQ6"/>
<keyword evidence="1" id="KW-0175">Coiled coil</keyword>
<name>A0A151GDQ6_DRECN</name>
<evidence type="ECO:0000256" key="1">
    <source>
        <dbReference type="SAM" id="Coils"/>
    </source>
</evidence>
<gene>
    <name evidence="3" type="ORF">DCS_07166</name>
</gene>
<dbReference type="EMBL" id="LAYC01000003">
    <property type="protein sequence ID" value="KYK55204.1"/>
    <property type="molecule type" value="Genomic_DNA"/>
</dbReference>
<evidence type="ECO:0000313" key="3">
    <source>
        <dbReference type="EMBL" id="KYK55204.1"/>
    </source>
</evidence>
<reference evidence="3 4" key="1">
    <citation type="journal article" date="2016" name="Sci. Rep.">
        <title>Insights into Adaptations to a Near-Obligate Nematode Endoparasitic Lifestyle from the Finished Genome of Drechmeria coniospora.</title>
        <authorList>
            <person name="Zhang L."/>
            <person name="Zhou Z."/>
            <person name="Guo Q."/>
            <person name="Fokkens L."/>
            <person name="Miskei M."/>
            <person name="Pocsi I."/>
            <person name="Zhang W."/>
            <person name="Chen M."/>
            <person name="Wang L."/>
            <person name="Sun Y."/>
            <person name="Donzelli B.G."/>
            <person name="Gibson D.M."/>
            <person name="Nelson D.R."/>
            <person name="Luo J.G."/>
            <person name="Rep M."/>
            <person name="Liu H."/>
            <person name="Yang S."/>
            <person name="Wang J."/>
            <person name="Krasnoff S.B."/>
            <person name="Xu Y."/>
            <person name="Molnar I."/>
            <person name="Lin M."/>
        </authorList>
    </citation>
    <scope>NUCLEOTIDE SEQUENCE [LARGE SCALE GENOMIC DNA]</scope>
    <source>
        <strain evidence="3 4">ARSEF 6962</strain>
    </source>
</reference>
<feature type="compositionally biased region" description="Polar residues" evidence="2">
    <location>
        <begin position="289"/>
        <end position="315"/>
    </location>
</feature>
<dbReference type="Proteomes" id="UP000076580">
    <property type="component" value="Chromosome 03"/>
</dbReference>